<dbReference type="EMBL" id="RWJN01000525">
    <property type="protein sequence ID" value="TCD60928.1"/>
    <property type="molecule type" value="Genomic_DNA"/>
</dbReference>
<dbReference type="AlphaFoldDB" id="A0A4R0RBB9"/>
<evidence type="ECO:0000256" key="2">
    <source>
        <dbReference type="SAM" id="Phobius"/>
    </source>
</evidence>
<keyword evidence="2" id="KW-1133">Transmembrane helix</keyword>
<feature type="compositionally biased region" description="Pro residues" evidence="1">
    <location>
        <begin position="128"/>
        <end position="154"/>
    </location>
</feature>
<comment type="caution">
    <text evidence="3">The sequence shown here is derived from an EMBL/GenBank/DDBJ whole genome shotgun (WGS) entry which is preliminary data.</text>
</comment>
<feature type="transmembrane region" description="Helical" evidence="2">
    <location>
        <begin position="230"/>
        <end position="256"/>
    </location>
</feature>
<keyword evidence="4" id="KW-1185">Reference proteome</keyword>
<organism evidence="3 4">
    <name type="scientific">Steccherinum ochraceum</name>
    <dbReference type="NCBI Taxonomy" id="92696"/>
    <lineage>
        <taxon>Eukaryota</taxon>
        <taxon>Fungi</taxon>
        <taxon>Dikarya</taxon>
        <taxon>Basidiomycota</taxon>
        <taxon>Agaricomycotina</taxon>
        <taxon>Agaricomycetes</taxon>
        <taxon>Polyporales</taxon>
        <taxon>Steccherinaceae</taxon>
        <taxon>Steccherinum</taxon>
    </lineage>
</organism>
<evidence type="ECO:0008006" key="5">
    <source>
        <dbReference type="Google" id="ProtNLM"/>
    </source>
</evidence>
<feature type="region of interest" description="Disordered" evidence="1">
    <location>
        <begin position="118"/>
        <end position="162"/>
    </location>
</feature>
<feature type="region of interest" description="Disordered" evidence="1">
    <location>
        <begin position="371"/>
        <end position="392"/>
    </location>
</feature>
<gene>
    <name evidence="3" type="ORF">EIP91_009281</name>
</gene>
<evidence type="ECO:0000313" key="4">
    <source>
        <dbReference type="Proteomes" id="UP000292702"/>
    </source>
</evidence>
<accession>A0A4R0RBB9</accession>
<feature type="compositionally biased region" description="Acidic residues" evidence="1">
    <location>
        <begin position="63"/>
        <end position="74"/>
    </location>
</feature>
<evidence type="ECO:0000256" key="1">
    <source>
        <dbReference type="SAM" id="MobiDB-lite"/>
    </source>
</evidence>
<dbReference type="Proteomes" id="UP000292702">
    <property type="component" value="Unassembled WGS sequence"/>
</dbReference>
<name>A0A4R0RBB9_9APHY</name>
<keyword evidence="2" id="KW-0812">Transmembrane</keyword>
<feature type="compositionally biased region" description="Low complexity" evidence="1">
    <location>
        <begin position="118"/>
        <end position="127"/>
    </location>
</feature>
<protein>
    <recommendedName>
        <fullName evidence="5">Mid2 domain-containing protein</fullName>
    </recommendedName>
</protein>
<feature type="region of interest" description="Disordered" evidence="1">
    <location>
        <begin position="49"/>
        <end position="84"/>
    </location>
</feature>
<sequence length="450" mass="46751">MACVPTPTDTLFGTYVVADAVSTFTEITTTVPPTLTTIFTQSLLGSCTDAPTAPGGGDGDGGVGDDDGDGDGGDPGDGGAGCQTLTVPVVSTLDPGGQTVIQIPAVTTIFTTTEVPTLTLFDPCPTTTVPPPTTTPPTTSPVQPPPPPTPPTTTPTPNTTSGDLVATVITPVDTVVTQVPTTLAEGMTVLTWITSTRTYSPTTIMVPGPTPHDNGDGSKDADTAGASRNMLAPVLGGVLGGFFILVALVCLIWWAWRRHLANFRAAPSQNMSLYDAPPLQHLEPDPEPKPYDYGRVGSTTSWYPSRGTSMTSLGPSLAARERYDSLSPLTSQPLPPQGAWSNAAAPAQTIRPVSQGLEGYSTSDLGVGADLKRPASWSSPTHSPAVVSEFDPTTMVPRQETLVDVETYRNEGPTLKRPKSMLYVVNDDDANVRSPSVASAVLPGASSKPR</sequence>
<keyword evidence="2" id="KW-0472">Membrane</keyword>
<evidence type="ECO:0000313" key="3">
    <source>
        <dbReference type="EMBL" id="TCD60928.1"/>
    </source>
</evidence>
<proteinExistence type="predicted"/>
<reference evidence="3 4" key="1">
    <citation type="submission" date="2018-11" db="EMBL/GenBank/DDBJ databases">
        <title>Genome assembly of Steccherinum ochraceum LE-BIN_3174, the white-rot fungus of the Steccherinaceae family (The Residual Polyporoid clade, Polyporales, Basidiomycota).</title>
        <authorList>
            <person name="Fedorova T.V."/>
            <person name="Glazunova O.A."/>
            <person name="Landesman E.O."/>
            <person name="Moiseenko K.V."/>
            <person name="Psurtseva N.V."/>
            <person name="Savinova O.S."/>
            <person name="Shakhova N.V."/>
            <person name="Tyazhelova T.V."/>
            <person name="Vasina D.V."/>
        </authorList>
    </citation>
    <scope>NUCLEOTIDE SEQUENCE [LARGE SCALE GENOMIC DNA]</scope>
    <source>
        <strain evidence="3 4">LE-BIN_3174</strain>
    </source>
</reference>
<dbReference type="OrthoDB" id="10606511at2759"/>